<dbReference type="InterPro" id="IPR027417">
    <property type="entry name" value="P-loop_NTPase"/>
</dbReference>
<evidence type="ECO:0000256" key="4">
    <source>
        <dbReference type="ARBA" id="ARBA00022737"/>
    </source>
</evidence>
<dbReference type="SUPFAM" id="SSF52540">
    <property type="entry name" value="P-loop containing nucleoside triphosphate hydrolases"/>
    <property type="match status" value="1"/>
</dbReference>
<dbReference type="InterPro" id="IPR015300">
    <property type="entry name" value="DNA-bd_pseudobarrel_sf"/>
</dbReference>
<dbReference type="Gene3D" id="1.10.8.430">
    <property type="entry name" value="Helical domain of apoptotic protease-activating factors"/>
    <property type="match status" value="1"/>
</dbReference>
<dbReference type="InterPro" id="IPR002182">
    <property type="entry name" value="NB-ARC"/>
</dbReference>
<dbReference type="GO" id="GO:0003677">
    <property type="term" value="F:DNA binding"/>
    <property type="evidence" value="ECO:0007669"/>
    <property type="project" value="UniProtKB-KW"/>
</dbReference>
<evidence type="ECO:0000256" key="11">
    <source>
        <dbReference type="ARBA" id="ARBA00023242"/>
    </source>
</evidence>
<reference evidence="14 16" key="1">
    <citation type="journal article" date="2011" name="Nature">
        <title>The Medicago genome provides insight into the evolution of rhizobial symbioses.</title>
        <authorList>
            <person name="Young N.D."/>
            <person name="Debelle F."/>
            <person name="Oldroyd G.E."/>
            <person name="Geurts R."/>
            <person name="Cannon S.B."/>
            <person name="Udvardi M.K."/>
            <person name="Benedito V.A."/>
            <person name="Mayer K.F."/>
            <person name="Gouzy J."/>
            <person name="Schoof H."/>
            <person name="Van de Peer Y."/>
            <person name="Proost S."/>
            <person name="Cook D.R."/>
            <person name="Meyers B.C."/>
            <person name="Spannagl M."/>
            <person name="Cheung F."/>
            <person name="De Mita S."/>
            <person name="Krishnakumar V."/>
            <person name="Gundlach H."/>
            <person name="Zhou S."/>
            <person name="Mudge J."/>
            <person name="Bharti A.K."/>
            <person name="Murray J.D."/>
            <person name="Naoumkina M.A."/>
            <person name="Rosen B."/>
            <person name="Silverstein K.A."/>
            <person name="Tang H."/>
            <person name="Rombauts S."/>
            <person name="Zhao P.X."/>
            <person name="Zhou P."/>
            <person name="Barbe V."/>
            <person name="Bardou P."/>
            <person name="Bechner M."/>
            <person name="Bellec A."/>
            <person name="Berger A."/>
            <person name="Berges H."/>
            <person name="Bidwell S."/>
            <person name="Bisseling T."/>
            <person name="Choisne N."/>
            <person name="Couloux A."/>
            <person name="Denny R."/>
            <person name="Deshpande S."/>
            <person name="Dai X."/>
            <person name="Doyle J.J."/>
            <person name="Dudez A.M."/>
            <person name="Farmer A.D."/>
            <person name="Fouteau S."/>
            <person name="Franken C."/>
            <person name="Gibelin C."/>
            <person name="Gish J."/>
            <person name="Goldstein S."/>
            <person name="Gonzalez A.J."/>
            <person name="Green P.J."/>
            <person name="Hallab A."/>
            <person name="Hartog M."/>
            <person name="Hua A."/>
            <person name="Humphray S.J."/>
            <person name="Jeong D.H."/>
            <person name="Jing Y."/>
            <person name="Jocker A."/>
            <person name="Kenton S.M."/>
            <person name="Kim D.J."/>
            <person name="Klee K."/>
            <person name="Lai H."/>
            <person name="Lang C."/>
            <person name="Lin S."/>
            <person name="Macmil S.L."/>
            <person name="Magdelenat G."/>
            <person name="Matthews L."/>
            <person name="McCorrison J."/>
            <person name="Monaghan E.L."/>
            <person name="Mun J.H."/>
            <person name="Najar F.Z."/>
            <person name="Nicholson C."/>
            <person name="Noirot C."/>
            <person name="O'Bleness M."/>
            <person name="Paule C.R."/>
            <person name="Poulain J."/>
            <person name="Prion F."/>
            <person name="Qin B."/>
            <person name="Qu C."/>
            <person name="Retzel E.F."/>
            <person name="Riddle C."/>
            <person name="Sallet E."/>
            <person name="Samain S."/>
            <person name="Samson N."/>
            <person name="Sanders I."/>
            <person name="Saurat O."/>
            <person name="Scarpelli C."/>
            <person name="Schiex T."/>
            <person name="Segurens B."/>
            <person name="Severin A.J."/>
            <person name="Sherrier D.J."/>
            <person name="Shi R."/>
            <person name="Sims S."/>
            <person name="Singer S.R."/>
            <person name="Sinharoy S."/>
            <person name="Sterck L."/>
            <person name="Viollet A."/>
            <person name="Wang B.B."/>
            <person name="Wang K."/>
            <person name="Wang M."/>
            <person name="Wang X."/>
            <person name="Warfsmann J."/>
            <person name="Weissenbach J."/>
            <person name="White D.D."/>
            <person name="White J.D."/>
            <person name="Wiley G.B."/>
            <person name="Wincker P."/>
            <person name="Xing Y."/>
            <person name="Yang L."/>
            <person name="Yao Z."/>
            <person name="Ying F."/>
            <person name="Zhai J."/>
            <person name="Zhou L."/>
            <person name="Zuber A."/>
            <person name="Denarie J."/>
            <person name="Dixon R.A."/>
            <person name="May G.D."/>
            <person name="Schwartz D.C."/>
            <person name="Rogers J."/>
            <person name="Quetier F."/>
            <person name="Town C.D."/>
            <person name="Roe B.A."/>
        </authorList>
    </citation>
    <scope>NUCLEOTIDE SEQUENCE [LARGE SCALE GENOMIC DNA]</scope>
    <source>
        <strain evidence="14">A17</strain>
        <strain evidence="15 16">cv. Jemalong A17</strain>
    </source>
</reference>
<dbReference type="FunFam" id="3.40.50.10140:FF:000007">
    <property type="entry name" value="Disease resistance protein (TIR-NBS-LRR class)"/>
    <property type="match status" value="1"/>
</dbReference>
<dbReference type="PaxDb" id="3880-AES89895"/>
<evidence type="ECO:0000256" key="10">
    <source>
        <dbReference type="ARBA" id="ARBA00023163"/>
    </source>
</evidence>
<dbReference type="InterPro" id="IPR045344">
    <property type="entry name" value="C-JID"/>
</dbReference>
<dbReference type="InterPro" id="IPR032675">
    <property type="entry name" value="LRR_dom_sf"/>
</dbReference>
<dbReference type="PRINTS" id="PR00364">
    <property type="entry name" value="DISEASERSIST"/>
</dbReference>
<dbReference type="InterPro" id="IPR044974">
    <property type="entry name" value="Disease_R_plants"/>
</dbReference>
<keyword evidence="3" id="KW-0433">Leucine-rich repeat</keyword>
<comment type="catalytic activity">
    <reaction evidence="12">
        <text>NAD(+) + H2O = ADP-D-ribose + nicotinamide + H(+)</text>
        <dbReference type="Rhea" id="RHEA:16301"/>
        <dbReference type="ChEBI" id="CHEBI:15377"/>
        <dbReference type="ChEBI" id="CHEBI:15378"/>
        <dbReference type="ChEBI" id="CHEBI:17154"/>
        <dbReference type="ChEBI" id="CHEBI:57540"/>
        <dbReference type="ChEBI" id="CHEBI:57967"/>
        <dbReference type="EC" id="3.2.2.6"/>
    </reaction>
    <physiologicalReaction direction="left-to-right" evidence="12">
        <dbReference type="Rhea" id="RHEA:16302"/>
    </physiologicalReaction>
</comment>
<evidence type="ECO:0000256" key="1">
    <source>
        <dbReference type="ARBA" id="ARBA00004123"/>
    </source>
</evidence>
<dbReference type="InterPro" id="IPR035897">
    <property type="entry name" value="Toll_tir_struct_dom_sf"/>
</dbReference>
<dbReference type="GO" id="GO:0061809">
    <property type="term" value="F:NAD+ nucleosidase activity, cyclic ADP-ribose generating"/>
    <property type="evidence" value="ECO:0007669"/>
    <property type="project" value="UniProtKB-EC"/>
</dbReference>
<comment type="subcellular location">
    <subcellularLocation>
        <location evidence="1">Nucleus</location>
    </subcellularLocation>
</comment>
<protein>
    <recommendedName>
        <fullName evidence="2">ADP-ribosyl cyclase/cyclic ADP-ribose hydrolase</fullName>
        <ecNumber evidence="2">3.2.2.6</ecNumber>
    </recommendedName>
</protein>
<feature type="domain" description="TIR" evidence="13">
    <location>
        <begin position="22"/>
        <end position="188"/>
    </location>
</feature>
<evidence type="ECO:0000256" key="6">
    <source>
        <dbReference type="ARBA" id="ARBA00022821"/>
    </source>
</evidence>
<dbReference type="InterPro" id="IPR001611">
    <property type="entry name" value="Leu-rich_rpt"/>
</dbReference>
<dbReference type="Pfam" id="PF00931">
    <property type="entry name" value="NB-ARC"/>
    <property type="match status" value="1"/>
</dbReference>
<dbReference type="PANTHER" id="PTHR11017">
    <property type="entry name" value="LEUCINE-RICH REPEAT-CONTAINING PROTEIN"/>
    <property type="match status" value="1"/>
</dbReference>
<dbReference type="SUPFAM" id="SSF52058">
    <property type="entry name" value="L domain-like"/>
    <property type="match status" value="1"/>
</dbReference>
<evidence type="ECO:0000313" key="14">
    <source>
        <dbReference type="EMBL" id="AES89895.2"/>
    </source>
</evidence>
<dbReference type="InterPro" id="IPR036390">
    <property type="entry name" value="WH_DNA-bd_sf"/>
</dbReference>
<evidence type="ECO:0000256" key="12">
    <source>
        <dbReference type="ARBA" id="ARBA00047304"/>
    </source>
</evidence>
<dbReference type="SUPFAM" id="SSF46785">
    <property type="entry name" value="Winged helix' DNA-binding domain"/>
    <property type="match status" value="1"/>
</dbReference>
<dbReference type="Proteomes" id="UP000002051">
    <property type="component" value="Chromosome 4"/>
</dbReference>
<dbReference type="Pfam" id="PF23282">
    <property type="entry name" value="WHD_ROQ1"/>
    <property type="match status" value="1"/>
</dbReference>
<evidence type="ECO:0000256" key="5">
    <source>
        <dbReference type="ARBA" id="ARBA00022801"/>
    </source>
</evidence>
<accession>A0A0C3X0X4</accession>
<sequence>MACTNKSIIQSSNMVSDQSRKSSYDVFISFRGADTRFNFTDHLFSALQIRGIVAFRDDTKLKKGESIAPELLRAIEASRTFIVVFSNNYASSTWCLRELQYILHCVQLSGKRVLPVFYDVDPSEVRKQSGSYKKAFAQHEERFKQDTEVLQGWRTALTQVANLSGWDIRDKPQSAEIKKIVEEIVNILNCKFSSLPNDLVGTHSLIERLEKLLLLDVVDDVRIVGISGMGGVGKTTLARILYRRISSRFDACCFIDDLSKICKHAGPVAAQKQILSQTLGEEHLQICNLSDGANLIQNRLGHLRAFIILDNVDQGEQLEKLALNRKLLGVGSRIIIISRDTHILNRYGVDVVFKVPLLNQTNSLQLFCQQAFKRDNILSNYDELVYEILNYANGLPLAIKALGSFLFGRDIYEWRSALTRLRDNPNKDIFDVLRLSFDGLENMEKEIFLDIACFFNGRKEALVKNVLNCCGFHADIGLRVLIDKSLISISEKSKIEMHGLLEELGKKIVQENSSKDSRKWTRLWLHEYFNNVMSENKEKNVEAIVLRRGRQRETKIVIAEALSKMSHLRMLILDGMDFSGSLDCISNELRYVEWREYPFMYLPSSFQPYQLVELILEDSSIKQLWEGTKYLPNLRTLELRNSKSLIKVPDFGEIPNLERLNLKGCVKLEQIDPSISVLRKLVYLNLEDCKNLVTIPNDLFGLTSLEYLNLSGCYKAFNTSLHLKNYIDSSESASHSQSKFSIFDWITLPLQSMFPKENLDMGLAIPSCLLPSLPSLSCLRKLDISYCSLSQIPDAIGCLLWLERLNLGGNNFVTLPSFRELSKLAYLNLENCMQLKYFPELPSASSIEHEHSHMFSDTSYWRRAGLCIFNCPELGEMEKCSDLAFSWMIQFLQANQLESSSVFFREINIVIPGTEMPRWFNNQNMESSISIDISPIMHHDSDVIAFACCVVFSAAPYPSTNMKTNYRKPVIHLCFSSGDLEVFLGIPAHTNLNMLKSNHIWLAYFTRESFIDLMSDIDSTLGDIRMEVLIVDGEGLDVEVKNCGYRWVYKHDLQHLNFTMMHCKSSLAQNCDILGIEDEAQPELLLYESFCALTLGKKTASVVLIDECGNKWNCITVFGKRPHRHIKIGGGWKRMVEARNIPIGVSNEDRCSKGWEQ</sequence>
<evidence type="ECO:0000256" key="9">
    <source>
        <dbReference type="ARBA" id="ARBA00023125"/>
    </source>
</evidence>
<evidence type="ECO:0000256" key="2">
    <source>
        <dbReference type="ARBA" id="ARBA00011982"/>
    </source>
</evidence>
<dbReference type="AlphaFoldDB" id="G7JF29"/>
<dbReference type="EC" id="3.2.2.6" evidence="2"/>
<dbReference type="Gene3D" id="3.40.50.300">
    <property type="entry name" value="P-loop containing nucleotide triphosphate hydrolases"/>
    <property type="match status" value="1"/>
</dbReference>
<keyword evidence="5" id="KW-0378">Hydrolase</keyword>
<dbReference type="InterPro" id="IPR011713">
    <property type="entry name" value="Leu-rich_rpt_3"/>
</dbReference>
<keyword evidence="9" id="KW-0238">DNA-binding</keyword>
<evidence type="ECO:0000259" key="13">
    <source>
        <dbReference type="PROSITE" id="PS50104"/>
    </source>
</evidence>
<dbReference type="PANTHER" id="PTHR11017:SF259">
    <property type="entry name" value="ADP-RIBOSYL CYCLASE_CYCLIC ADP-RIBOSE HYDROLASE"/>
    <property type="match status" value="1"/>
</dbReference>
<dbReference type="PROSITE" id="PS50104">
    <property type="entry name" value="TIR"/>
    <property type="match status" value="1"/>
</dbReference>
<dbReference type="SMART" id="SM00255">
    <property type="entry name" value="TIR"/>
    <property type="match status" value="1"/>
</dbReference>
<dbReference type="HOGENOM" id="CLU_001561_0_2_1"/>
<evidence type="ECO:0000313" key="16">
    <source>
        <dbReference type="Proteomes" id="UP000002051"/>
    </source>
</evidence>
<dbReference type="EMBL" id="CM001220">
    <property type="protein sequence ID" value="AES89895.2"/>
    <property type="molecule type" value="Genomic_DNA"/>
</dbReference>
<reference evidence="15" key="3">
    <citation type="submission" date="2015-04" db="UniProtKB">
        <authorList>
            <consortium name="EnsemblPlants"/>
        </authorList>
    </citation>
    <scope>IDENTIFICATION</scope>
    <source>
        <strain evidence="15">cv. Jemalong A17</strain>
    </source>
</reference>
<dbReference type="GO" id="GO:0006952">
    <property type="term" value="P:defense response"/>
    <property type="evidence" value="ECO:0007669"/>
    <property type="project" value="UniProtKB-KW"/>
</dbReference>
<proteinExistence type="predicted"/>
<dbReference type="InterPro" id="IPR000157">
    <property type="entry name" value="TIR_dom"/>
</dbReference>
<evidence type="ECO:0000256" key="3">
    <source>
        <dbReference type="ARBA" id="ARBA00022614"/>
    </source>
</evidence>
<gene>
    <name evidence="14" type="ordered locus">MTR_4g081330</name>
</gene>
<keyword evidence="6" id="KW-0611">Plant defense</keyword>
<evidence type="ECO:0000256" key="7">
    <source>
        <dbReference type="ARBA" id="ARBA00023015"/>
    </source>
</evidence>
<keyword evidence="4" id="KW-0677">Repeat</keyword>
<keyword evidence="11" id="KW-0539">Nucleus</keyword>
<dbReference type="Pfam" id="PF01582">
    <property type="entry name" value="TIR"/>
    <property type="match status" value="1"/>
</dbReference>
<evidence type="ECO:0000256" key="8">
    <source>
        <dbReference type="ARBA" id="ARBA00023027"/>
    </source>
</evidence>
<dbReference type="GO" id="GO:0043531">
    <property type="term" value="F:ADP binding"/>
    <property type="evidence" value="ECO:0007669"/>
    <property type="project" value="InterPro"/>
</dbReference>
<dbReference type="SUPFAM" id="SSF52200">
    <property type="entry name" value="Toll/Interleukin receptor TIR domain"/>
    <property type="match status" value="1"/>
</dbReference>
<dbReference type="eggNOG" id="ENOG502R41B">
    <property type="taxonomic scope" value="Eukaryota"/>
</dbReference>
<dbReference type="GO" id="GO:0005634">
    <property type="term" value="C:nucleus"/>
    <property type="evidence" value="ECO:0007669"/>
    <property type="project" value="UniProtKB-SubCell"/>
</dbReference>
<dbReference type="EnsemblPlants" id="AES89895">
    <property type="protein sequence ID" value="AES89895"/>
    <property type="gene ID" value="MTR_4g081330"/>
</dbReference>
<dbReference type="Gene3D" id="3.40.50.10140">
    <property type="entry name" value="Toll/interleukin-1 receptor homology (TIR) domain"/>
    <property type="match status" value="1"/>
</dbReference>
<dbReference type="InterPro" id="IPR058192">
    <property type="entry name" value="WHD_ROQ1-like"/>
</dbReference>
<reference evidence="14 16" key="2">
    <citation type="journal article" date="2014" name="BMC Genomics">
        <title>An improved genome release (version Mt4.0) for the model legume Medicago truncatula.</title>
        <authorList>
            <person name="Tang H."/>
            <person name="Krishnakumar V."/>
            <person name="Bidwell S."/>
            <person name="Rosen B."/>
            <person name="Chan A."/>
            <person name="Zhou S."/>
            <person name="Gentzbittel L."/>
            <person name="Childs K.L."/>
            <person name="Yandell M."/>
            <person name="Gundlach H."/>
            <person name="Mayer K.F."/>
            <person name="Schwartz D.C."/>
            <person name="Town C.D."/>
        </authorList>
    </citation>
    <scope>GENOME REANNOTATION</scope>
    <source>
        <strain evidence="15 16">cv. Jemalong A17</strain>
    </source>
</reference>
<name>G7JF29_MEDTR</name>
<dbReference type="SUPFAM" id="SSF101936">
    <property type="entry name" value="DNA-binding pseudobarrel domain"/>
    <property type="match status" value="1"/>
</dbReference>
<accession>G7JF29</accession>
<keyword evidence="10" id="KW-0804">Transcription</keyword>
<keyword evidence="7" id="KW-0805">Transcription regulation</keyword>
<dbReference type="Pfam" id="PF20160">
    <property type="entry name" value="C-JID"/>
    <property type="match status" value="1"/>
</dbReference>
<dbReference type="Gene3D" id="3.80.10.10">
    <property type="entry name" value="Ribonuclease Inhibitor"/>
    <property type="match status" value="2"/>
</dbReference>
<keyword evidence="16" id="KW-1185">Reference proteome</keyword>
<organism evidence="14 16">
    <name type="scientific">Medicago truncatula</name>
    <name type="common">Barrel medic</name>
    <name type="synonym">Medicago tribuloides</name>
    <dbReference type="NCBI Taxonomy" id="3880"/>
    <lineage>
        <taxon>Eukaryota</taxon>
        <taxon>Viridiplantae</taxon>
        <taxon>Streptophyta</taxon>
        <taxon>Embryophyta</taxon>
        <taxon>Tracheophyta</taxon>
        <taxon>Spermatophyta</taxon>
        <taxon>Magnoliopsida</taxon>
        <taxon>eudicotyledons</taxon>
        <taxon>Gunneridae</taxon>
        <taxon>Pentapetalae</taxon>
        <taxon>rosids</taxon>
        <taxon>fabids</taxon>
        <taxon>Fabales</taxon>
        <taxon>Fabaceae</taxon>
        <taxon>Papilionoideae</taxon>
        <taxon>50 kb inversion clade</taxon>
        <taxon>NPAAA clade</taxon>
        <taxon>Hologalegina</taxon>
        <taxon>IRL clade</taxon>
        <taxon>Trifolieae</taxon>
        <taxon>Medicago</taxon>
    </lineage>
</organism>
<dbReference type="InterPro" id="IPR042197">
    <property type="entry name" value="Apaf_helical"/>
</dbReference>
<dbReference type="GO" id="GO:0007165">
    <property type="term" value="P:signal transduction"/>
    <property type="evidence" value="ECO:0007669"/>
    <property type="project" value="InterPro"/>
</dbReference>
<keyword evidence="8" id="KW-0520">NAD</keyword>
<dbReference type="Pfam" id="PF00560">
    <property type="entry name" value="LRR_1"/>
    <property type="match status" value="1"/>
</dbReference>
<evidence type="ECO:0000313" key="15">
    <source>
        <dbReference type="EnsemblPlants" id="AES89895"/>
    </source>
</evidence>
<dbReference type="Pfam" id="PF07725">
    <property type="entry name" value="LRR_3"/>
    <property type="match status" value="1"/>
</dbReference>